<evidence type="ECO:0000313" key="3">
    <source>
        <dbReference type="Proteomes" id="UP001295423"/>
    </source>
</evidence>
<comment type="caution">
    <text evidence="2">The sequence shown here is derived from an EMBL/GenBank/DDBJ whole genome shotgun (WGS) entry which is preliminary data.</text>
</comment>
<keyword evidence="1" id="KW-0472">Membrane</keyword>
<proteinExistence type="predicted"/>
<evidence type="ECO:0000256" key="1">
    <source>
        <dbReference type="SAM" id="Phobius"/>
    </source>
</evidence>
<dbReference type="AlphaFoldDB" id="A0AAD2CRD8"/>
<dbReference type="Proteomes" id="UP001295423">
    <property type="component" value="Unassembled WGS sequence"/>
</dbReference>
<feature type="transmembrane region" description="Helical" evidence="1">
    <location>
        <begin position="421"/>
        <end position="452"/>
    </location>
</feature>
<dbReference type="Pfam" id="PF03134">
    <property type="entry name" value="TB2_DP1_HVA22"/>
    <property type="match status" value="1"/>
</dbReference>
<evidence type="ECO:0000313" key="2">
    <source>
        <dbReference type="EMBL" id="CAJ1940420.1"/>
    </source>
</evidence>
<accession>A0AAD2CRD8</accession>
<reference evidence="2" key="1">
    <citation type="submission" date="2023-08" db="EMBL/GenBank/DDBJ databases">
        <authorList>
            <person name="Audoor S."/>
            <person name="Bilcke G."/>
        </authorList>
    </citation>
    <scope>NUCLEOTIDE SEQUENCE</scope>
</reference>
<keyword evidence="1" id="KW-0812">Transmembrane</keyword>
<organism evidence="2 3">
    <name type="scientific">Cylindrotheca closterium</name>
    <dbReference type="NCBI Taxonomy" id="2856"/>
    <lineage>
        <taxon>Eukaryota</taxon>
        <taxon>Sar</taxon>
        <taxon>Stramenopiles</taxon>
        <taxon>Ochrophyta</taxon>
        <taxon>Bacillariophyta</taxon>
        <taxon>Bacillariophyceae</taxon>
        <taxon>Bacillariophycidae</taxon>
        <taxon>Bacillariales</taxon>
        <taxon>Bacillariaceae</taxon>
        <taxon>Cylindrotheca</taxon>
    </lineage>
</organism>
<sequence>MEDPNKPLVIYVPGLYGSKLVPLEGGRKRKWNPPVSGIVSALHGKPGHKDLALPVSWDTNEDGDYVQDEDDIYAYDCVKGVQGKMLTFLEGLDQNGLIELHKVVWDWRRTFEETEKLVAEEIASICKEDDRKATLITHGCGAMITWPTISSNPEWFSTWVNAAGWTLYGSTKHLKELNLGLTHELLQVIAKKPILKALSEEAIYSFAGLYSFLPVRGEAVLEGQSETGLVKSDGTFCSFSDIDLHNVFTWEQYSLGIFAWKKEEVTLEEKAHIQYCLDAAKRFRTKHFVRSGNRDPSDPSYLDKDASAYEHLKIVCYGNDQIATHNAFEVNKDEKVISVAKSKVTSAGDKSLPTGSWQTIPGGLEREIIESEKRSTHMSMINDKKLRYVVMDALFVEDSGSRTQCQQILKEMEDETDQAKLVAAIFLIFSFILGYGGLKLMIDVLGLLYPAYMTLQYDPVVAPQDAVQWMTYWLVYSSLNMIEGLFPIVFMHIPYYFSAKMGIMIWLCHPDTMGAKVIFNQLLRPMIDKESNKNA</sequence>
<keyword evidence="1" id="KW-1133">Transmembrane helix</keyword>
<evidence type="ECO:0008006" key="4">
    <source>
        <dbReference type="Google" id="ProtNLM"/>
    </source>
</evidence>
<keyword evidence="3" id="KW-1185">Reference proteome</keyword>
<protein>
    <recommendedName>
        <fullName evidence="4">Receptor expression-enhancing protein</fullName>
    </recommendedName>
</protein>
<dbReference type="EMBL" id="CAKOGP040000890">
    <property type="protein sequence ID" value="CAJ1940420.1"/>
    <property type="molecule type" value="Genomic_DNA"/>
</dbReference>
<dbReference type="InterPro" id="IPR004345">
    <property type="entry name" value="TB2_DP1_HVA22"/>
</dbReference>
<dbReference type="PANTHER" id="PTHR12300">
    <property type="entry name" value="HVA22-LIKE PROTEINS"/>
    <property type="match status" value="1"/>
</dbReference>
<feature type="transmembrane region" description="Helical" evidence="1">
    <location>
        <begin position="472"/>
        <end position="497"/>
    </location>
</feature>
<gene>
    <name evidence="2" type="ORF">CYCCA115_LOCUS7033</name>
</gene>
<name>A0AAD2CRD8_9STRA</name>